<dbReference type="RefSeq" id="WP_305976791.1">
    <property type="nucleotide sequence ID" value="NZ_JAPJDZ010000050.1"/>
</dbReference>
<feature type="chain" id="PRO_5045527517" evidence="8">
    <location>
        <begin position="20"/>
        <end position="648"/>
    </location>
</feature>
<keyword evidence="3" id="KW-0858">Xylan degradation</keyword>
<comment type="caution">
    <text evidence="10">The sequence shown here is derived from an EMBL/GenBank/DDBJ whole genome shotgun (WGS) entry which is preliminary data.</text>
</comment>
<gene>
    <name evidence="10" type="ORF">ORJ04_15990</name>
</gene>
<reference evidence="10 11" key="1">
    <citation type="submission" date="2022-11" db="EMBL/GenBank/DDBJ databases">
        <title>Viruses from the air-sea interface of a natural surface slick.</title>
        <authorList>
            <person name="Rahlff J."/>
            <person name="Holmfeldt K."/>
        </authorList>
    </citation>
    <scope>NUCLEOTIDE SEQUENCE [LARGE SCALE GENOMIC DNA]</scope>
    <source>
        <strain evidence="10 11">SMS4</strain>
    </source>
</reference>
<evidence type="ECO:0000313" key="11">
    <source>
        <dbReference type="Proteomes" id="UP001231109"/>
    </source>
</evidence>
<evidence type="ECO:0000256" key="3">
    <source>
        <dbReference type="ARBA" id="ARBA00022651"/>
    </source>
</evidence>
<dbReference type="InterPro" id="IPR043595">
    <property type="entry name" value="FaeB/C/D"/>
</dbReference>
<accession>A0ABT9I238</accession>
<keyword evidence="2" id="KW-0964">Secreted</keyword>
<organism evidence="10 11">
    <name type="scientific">Rheinheimera baltica</name>
    <dbReference type="NCBI Taxonomy" id="67576"/>
    <lineage>
        <taxon>Bacteria</taxon>
        <taxon>Pseudomonadati</taxon>
        <taxon>Pseudomonadota</taxon>
        <taxon>Gammaproteobacteria</taxon>
        <taxon>Chromatiales</taxon>
        <taxon>Chromatiaceae</taxon>
        <taxon>Rheinheimera</taxon>
    </lineage>
</organism>
<dbReference type="PANTHER" id="PTHR38050">
    <property type="match status" value="1"/>
</dbReference>
<evidence type="ECO:0000256" key="7">
    <source>
        <dbReference type="ARBA" id="ARBA00023326"/>
    </source>
</evidence>
<evidence type="ECO:0000259" key="9">
    <source>
        <dbReference type="Pfam" id="PF02230"/>
    </source>
</evidence>
<sequence length="648" mass="69839">MKRSTLSIYILLATTLALTACGDSENSQDIEQGVAPVPPPVDSSTPFAELYNQGIDRYLGAFFPSASDTSNTGGTLHYFDVDPEQGPMCFTGNQFYMATRDGSTDELLIFVEGGGACSATSCEIAVESPFPGGVPTRGIMNPNDTMNATADYNMAYIPYCDGSFFSGDANHDSNDDGETDRFFRGIQNLSASLDVIFNAYPAPNKIVLAGNSAGGLGTHFALPLVRKLYPLTPIELINDSGIGIATEGSLSAAFDYWGASPFFPESCETCIGEDGNLTGYHSYQLNQDDNLRMSFLSTKQDSTVSAGMPPEEFESQLLGAVAALEDAHPDRFRSLIANGDGHTFLQRNYAASVGDVTVSQWIANFITGSNNWATVIENDAPDNNGGTQQMLTLLYDGLERSYLLTVPSEYSENIPVPLLFSLHPLGATAEQFFNVTQLDIIAEREKFILVTPQGVRGAWATTGFPPGGDADDIGFINALIDKLSTSYNIDANRIYATGFSNGAFLSIDLACNLSDRIAAVAPVAGVMTSTLMQSCMPKRPVPILQTHGTNDPLLPYESAERVIDYWVSFNQTSSTPEIIDLPDPYPSNGTSVQRFTYANGASGVTVQHLRIEGGEHDWPGAVGDSDINMAEEVWGFLKRYDLNGVINH</sequence>
<dbReference type="InterPro" id="IPR004963">
    <property type="entry name" value="PAE/NOTUM"/>
</dbReference>
<dbReference type="InterPro" id="IPR003140">
    <property type="entry name" value="PLipase/COase/thioEstase"/>
</dbReference>
<evidence type="ECO:0000256" key="2">
    <source>
        <dbReference type="ARBA" id="ARBA00022525"/>
    </source>
</evidence>
<evidence type="ECO:0000256" key="5">
    <source>
        <dbReference type="ARBA" id="ARBA00022801"/>
    </source>
</evidence>
<dbReference type="Pfam" id="PF02230">
    <property type="entry name" value="Abhydrolase_2"/>
    <property type="match status" value="1"/>
</dbReference>
<evidence type="ECO:0000256" key="8">
    <source>
        <dbReference type="SAM" id="SignalP"/>
    </source>
</evidence>
<dbReference type="Gene3D" id="3.40.50.1820">
    <property type="entry name" value="alpha/beta hydrolase"/>
    <property type="match status" value="1"/>
</dbReference>
<proteinExistence type="predicted"/>
<evidence type="ECO:0000256" key="1">
    <source>
        <dbReference type="ARBA" id="ARBA00004613"/>
    </source>
</evidence>
<keyword evidence="11" id="KW-1185">Reference proteome</keyword>
<dbReference type="Pfam" id="PF03283">
    <property type="entry name" value="PAE"/>
    <property type="match status" value="1"/>
</dbReference>
<keyword evidence="5 10" id="KW-0378">Hydrolase</keyword>
<dbReference type="SUPFAM" id="SSF53474">
    <property type="entry name" value="alpha/beta-Hydrolases"/>
    <property type="match status" value="2"/>
</dbReference>
<dbReference type="Proteomes" id="UP001231109">
    <property type="component" value="Unassembled WGS sequence"/>
</dbReference>
<protein>
    <submittedName>
        <fullName evidence="10">Pectin acetylesterase-family hydrolase</fullName>
    </submittedName>
</protein>
<dbReference type="EMBL" id="JAPJDZ010000050">
    <property type="protein sequence ID" value="MDP5137457.1"/>
    <property type="molecule type" value="Genomic_DNA"/>
</dbReference>
<name>A0ABT9I238_9GAMM</name>
<feature type="domain" description="Phospholipase/carboxylesterase/thioesterase" evidence="9">
    <location>
        <begin position="476"/>
        <end position="571"/>
    </location>
</feature>
<keyword evidence="7" id="KW-0624">Polysaccharide degradation</keyword>
<evidence type="ECO:0000256" key="4">
    <source>
        <dbReference type="ARBA" id="ARBA00022729"/>
    </source>
</evidence>
<keyword evidence="4 8" id="KW-0732">Signal</keyword>
<evidence type="ECO:0000313" key="10">
    <source>
        <dbReference type="EMBL" id="MDP5137457.1"/>
    </source>
</evidence>
<dbReference type="GO" id="GO:0016787">
    <property type="term" value="F:hydrolase activity"/>
    <property type="evidence" value="ECO:0007669"/>
    <property type="project" value="UniProtKB-KW"/>
</dbReference>
<evidence type="ECO:0000256" key="6">
    <source>
        <dbReference type="ARBA" id="ARBA00023277"/>
    </source>
</evidence>
<comment type="subcellular location">
    <subcellularLocation>
        <location evidence="1">Secreted</location>
    </subcellularLocation>
</comment>
<feature type="signal peptide" evidence="8">
    <location>
        <begin position="1"/>
        <end position="19"/>
    </location>
</feature>
<dbReference type="PROSITE" id="PS51257">
    <property type="entry name" value="PROKAR_LIPOPROTEIN"/>
    <property type="match status" value="1"/>
</dbReference>
<dbReference type="InterPro" id="IPR029058">
    <property type="entry name" value="AB_hydrolase_fold"/>
</dbReference>
<keyword evidence="6" id="KW-0119">Carbohydrate metabolism</keyword>
<dbReference type="PANTHER" id="PTHR38050:SF2">
    <property type="entry name" value="FERULOYL ESTERASE C-RELATED"/>
    <property type="match status" value="1"/>
</dbReference>